<evidence type="ECO:0000313" key="8">
    <source>
        <dbReference type="Proteomes" id="UP001521116"/>
    </source>
</evidence>
<keyword evidence="4 6" id="KW-1133">Transmembrane helix</keyword>
<feature type="transmembrane region" description="Helical" evidence="6">
    <location>
        <begin position="123"/>
        <end position="144"/>
    </location>
</feature>
<dbReference type="PANTHER" id="PTHR43791">
    <property type="entry name" value="PERMEASE-RELATED"/>
    <property type="match status" value="1"/>
</dbReference>
<reference evidence="7 8" key="1">
    <citation type="submission" date="2024-02" db="EMBL/GenBank/DDBJ databases">
        <title>De novo assembly and annotation of 12 fungi associated with fruit tree decline syndrome in Ontario, Canada.</title>
        <authorList>
            <person name="Sulman M."/>
            <person name="Ellouze W."/>
            <person name="Ilyukhin E."/>
        </authorList>
    </citation>
    <scope>NUCLEOTIDE SEQUENCE [LARGE SCALE GENOMIC DNA]</scope>
    <source>
        <strain evidence="7 8">M1-105</strain>
    </source>
</reference>
<comment type="caution">
    <text evidence="7">The sequence shown here is derived from an EMBL/GenBank/DDBJ whole genome shotgun (WGS) entry which is preliminary data.</text>
</comment>
<protein>
    <submittedName>
        <fullName evidence="7">Uncharacterized protein</fullName>
    </submittedName>
</protein>
<evidence type="ECO:0000256" key="1">
    <source>
        <dbReference type="ARBA" id="ARBA00004141"/>
    </source>
</evidence>
<sequence length="212" mass="22800">MDSAFLDYRLYLFILIYSGLSLSLAVASVFLPTIVGTLGYKSVEANLMTAPVYASAYGCLLLTAWLSDRIRMRGIPIAIGGYIAGTGYAQLGLVQDEHGRFATFPIVLAWIPSTFGGDTRSGIGIGVVIAISHAVGIAASYIYPRHQAPQYTMGNSVSSGLMFTSAVAAGTMSLLLHKENRSRDRKYGKPEVNLSVDMGADADKSPLYRYII</sequence>
<evidence type="ECO:0000313" key="7">
    <source>
        <dbReference type="EMBL" id="KAL1617089.1"/>
    </source>
</evidence>
<feature type="transmembrane region" description="Helical" evidence="6">
    <location>
        <begin position="12"/>
        <end position="35"/>
    </location>
</feature>
<evidence type="ECO:0000256" key="2">
    <source>
        <dbReference type="ARBA" id="ARBA00022448"/>
    </source>
</evidence>
<organism evidence="7 8">
    <name type="scientific">Neofusicoccum ribis</name>
    <dbReference type="NCBI Taxonomy" id="45134"/>
    <lineage>
        <taxon>Eukaryota</taxon>
        <taxon>Fungi</taxon>
        <taxon>Dikarya</taxon>
        <taxon>Ascomycota</taxon>
        <taxon>Pezizomycotina</taxon>
        <taxon>Dothideomycetes</taxon>
        <taxon>Dothideomycetes incertae sedis</taxon>
        <taxon>Botryosphaeriales</taxon>
        <taxon>Botryosphaeriaceae</taxon>
        <taxon>Neofusicoccum</taxon>
    </lineage>
</organism>
<keyword evidence="5 6" id="KW-0472">Membrane</keyword>
<feature type="transmembrane region" description="Helical" evidence="6">
    <location>
        <begin position="47"/>
        <end position="66"/>
    </location>
</feature>
<dbReference type="Gene3D" id="1.20.1250.20">
    <property type="entry name" value="MFS general substrate transporter like domains"/>
    <property type="match status" value="1"/>
</dbReference>
<dbReference type="PANTHER" id="PTHR43791:SF46">
    <property type="entry name" value="MAJOR FACILITATOR SUPERFAMILY (MFS) PROFILE DOMAIN-CONTAINING PROTEIN-RELATED"/>
    <property type="match status" value="1"/>
</dbReference>
<evidence type="ECO:0000256" key="4">
    <source>
        <dbReference type="ARBA" id="ARBA00022989"/>
    </source>
</evidence>
<keyword evidence="2" id="KW-0813">Transport</keyword>
<keyword evidence="8" id="KW-1185">Reference proteome</keyword>
<evidence type="ECO:0000256" key="6">
    <source>
        <dbReference type="SAM" id="Phobius"/>
    </source>
</evidence>
<proteinExistence type="predicted"/>
<comment type="subcellular location">
    <subcellularLocation>
        <location evidence="1">Membrane</location>
        <topology evidence="1">Multi-pass membrane protein</topology>
    </subcellularLocation>
</comment>
<keyword evidence="3 6" id="KW-0812">Transmembrane</keyword>
<feature type="transmembrane region" description="Helical" evidence="6">
    <location>
        <begin position="156"/>
        <end position="176"/>
    </location>
</feature>
<dbReference type="SUPFAM" id="SSF103473">
    <property type="entry name" value="MFS general substrate transporter"/>
    <property type="match status" value="1"/>
</dbReference>
<gene>
    <name evidence="7" type="ORF">SLS56_011162</name>
</gene>
<dbReference type="EMBL" id="JAJVDC020000243">
    <property type="protein sequence ID" value="KAL1617089.1"/>
    <property type="molecule type" value="Genomic_DNA"/>
</dbReference>
<dbReference type="Proteomes" id="UP001521116">
    <property type="component" value="Unassembled WGS sequence"/>
</dbReference>
<accession>A0ABR3SCE4</accession>
<name>A0ABR3SCE4_9PEZI</name>
<evidence type="ECO:0000256" key="5">
    <source>
        <dbReference type="ARBA" id="ARBA00023136"/>
    </source>
</evidence>
<dbReference type="InterPro" id="IPR036259">
    <property type="entry name" value="MFS_trans_sf"/>
</dbReference>
<evidence type="ECO:0000256" key="3">
    <source>
        <dbReference type="ARBA" id="ARBA00022692"/>
    </source>
</evidence>